<comment type="caution">
    <text evidence="2">The sequence shown here is derived from an EMBL/GenBank/DDBJ whole genome shotgun (WGS) entry which is preliminary data.</text>
</comment>
<evidence type="ECO:0000259" key="1">
    <source>
        <dbReference type="Pfam" id="PF11706"/>
    </source>
</evidence>
<dbReference type="Proteomes" id="UP000540423">
    <property type="component" value="Unassembled WGS sequence"/>
</dbReference>
<reference evidence="2 3" key="1">
    <citation type="submission" date="2020-08" db="EMBL/GenBank/DDBJ databases">
        <title>Genomic Encyclopedia of Type Strains, Phase IV (KMG-IV): sequencing the most valuable type-strain genomes for metagenomic binning, comparative biology and taxonomic classification.</title>
        <authorList>
            <person name="Goeker M."/>
        </authorList>
    </citation>
    <scope>NUCLEOTIDE SEQUENCE [LARGE SCALE GENOMIC DNA]</scope>
    <source>
        <strain evidence="2 3">DSM 40141</strain>
    </source>
</reference>
<dbReference type="Pfam" id="PF07336">
    <property type="entry name" value="ABATE"/>
    <property type="match status" value="1"/>
</dbReference>
<dbReference type="InterPro" id="IPR010852">
    <property type="entry name" value="ABATE"/>
</dbReference>
<organism evidence="2 3">
    <name type="scientific">Streptomyces candidus</name>
    <dbReference type="NCBI Taxonomy" id="67283"/>
    <lineage>
        <taxon>Bacteria</taxon>
        <taxon>Bacillati</taxon>
        <taxon>Actinomycetota</taxon>
        <taxon>Actinomycetes</taxon>
        <taxon>Kitasatosporales</taxon>
        <taxon>Streptomycetaceae</taxon>
        <taxon>Streptomyces</taxon>
    </lineage>
</organism>
<sequence length="188" mass="20554">MAQLASIEPEFLAGHPALDFVNTVAWRTDATRRADRVSGPGQWRTWAARAGLGAPGRYDLDGLIRLRTALGEILDAHTDRAALPSAAWEVLQRMVLTAHQRAYVPARLPVRREPAGLTDALALRAEELLSGPSVDRIGRCEGPGCGWFFLDRTRGGSRRWCSSGDCGNRDRARRHYAKGQGRAHSSSG</sequence>
<dbReference type="EMBL" id="JACHEM010000002">
    <property type="protein sequence ID" value="MBB6434477.1"/>
    <property type="molecule type" value="Genomic_DNA"/>
</dbReference>
<dbReference type="SUPFAM" id="SSF160904">
    <property type="entry name" value="Jann2411-like"/>
    <property type="match status" value="1"/>
</dbReference>
<dbReference type="PANTHER" id="PTHR35525:SF3">
    <property type="entry name" value="BLL6575 PROTEIN"/>
    <property type="match status" value="1"/>
</dbReference>
<protein>
    <submittedName>
        <fullName evidence="2">Putative RNA-binding Zn ribbon-like protein</fullName>
    </submittedName>
</protein>
<name>A0A7X0HBA6_9ACTN</name>
<keyword evidence="3" id="KW-1185">Reference proteome</keyword>
<evidence type="ECO:0000313" key="3">
    <source>
        <dbReference type="Proteomes" id="UP000540423"/>
    </source>
</evidence>
<proteinExistence type="predicted"/>
<evidence type="ECO:0000313" key="2">
    <source>
        <dbReference type="EMBL" id="MBB6434477.1"/>
    </source>
</evidence>
<dbReference type="Pfam" id="PF11706">
    <property type="entry name" value="zf-CGNR"/>
    <property type="match status" value="1"/>
</dbReference>
<feature type="domain" description="Zinc finger CGNR" evidence="1">
    <location>
        <begin position="136"/>
        <end position="178"/>
    </location>
</feature>
<dbReference type="AlphaFoldDB" id="A0A7X0HBA6"/>
<dbReference type="Gene3D" id="1.10.3300.10">
    <property type="entry name" value="Jann2411-like domain"/>
    <property type="match status" value="1"/>
</dbReference>
<dbReference type="InterPro" id="IPR023286">
    <property type="entry name" value="ABATE_dom_sf"/>
</dbReference>
<gene>
    <name evidence="2" type="ORF">HNQ79_000925</name>
</gene>
<dbReference type="InterPro" id="IPR021005">
    <property type="entry name" value="Znf_CGNR"/>
</dbReference>
<accession>A0A7X0HBA6</accession>
<dbReference type="PANTHER" id="PTHR35525">
    <property type="entry name" value="BLL6575 PROTEIN"/>
    <property type="match status" value="1"/>
</dbReference>
<dbReference type="RefSeq" id="WP_185027147.1">
    <property type="nucleotide sequence ID" value="NZ_BNBN01000002.1"/>
</dbReference>